<evidence type="ECO:0000313" key="4">
    <source>
        <dbReference type="Proteomes" id="UP000695023"/>
    </source>
</evidence>
<evidence type="ECO:0000256" key="3">
    <source>
        <dbReference type="SAM" id="SignalP"/>
    </source>
</evidence>
<feature type="region of interest" description="Disordered" evidence="1">
    <location>
        <begin position="196"/>
        <end position="216"/>
    </location>
</feature>
<sequence length="216" mass="23914">MSCSPMHRFFFLVFVPLWAAVRSDESLTGSFGETLKLDTPDTQLIGEYEIIWSHVRGGTTTVLIHYDAGEWRKNATDKHQLDEQTGSLIIRSLTANDSGRYQRQLFNETEGIVKEFNVTVVEPSSYSSTPATPAQTSADHSTAGPKPTTPPKNGIPWILWIIGVAVLSGLVVLLGCAVWKCREQIKERFRVRYAECDQEDPGGPSGQENVTQDTAV</sequence>
<dbReference type="InterPro" id="IPR013783">
    <property type="entry name" value="Ig-like_fold"/>
</dbReference>
<feature type="transmembrane region" description="Helical" evidence="2">
    <location>
        <begin position="157"/>
        <end position="179"/>
    </location>
</feature>
<keyword evidence="3" id="KW-0732">Signal</keyword>
<keyword evidence="2" id="KW-0812">Transmembrane</keyword>
<proteinExistence type="predicted"/>
<organism evidence="4 5">
    <name type="scientific">Pundamilia nyererei</name>
    <dbReference type="NCBI Taxonomy" id="303518"/>
    <lineage>
        <taxon>Eukaryota</taxon>
        <taxon>Metazoa</taxon>
        <taxon>Chordata</taxon>
        <taxon>Craniata</taxon>
        <taxon>Vertebrata</taxon>
        <taxon>Euteleostomi</taxon>
        <taxon>Actinopterygii</taxon>
        <taxon>Neopterygii</taxon>
        <taxon>Teleostei</taxon>
        <taxon>Neoteleostei</taxon>
        <taxon>Acanthomorphata</taxon>
        <taxon>Ovalentaria</taxon>
        <taxon>Cichlomorphae</taxon>
        <taxon>Cichliformes</taxon>
        <taxon>Cichlidae</taxon>
        <taxon>African cichlids</taxon>
        <taxon>Pseudocrenilabrinae</taxon>
        <taxon>Haplochromini</taxon>
        <taxon>Pundamilia</taxon>
    </lineage>
</organism>
<feature type="compositionally biased region" description="Polar residues" evidence="1">
    <location>
        <begin position="206"/>
        <end position="216"/>
    </location>
</feature>
<keyword evidence="2" id="KW-0472">Membrane</keyword>
<dbReference type="Gene3D" id="2.60.40.10">
    <property type="entry name" value="Immunoglobulins"/>
    <property type="match status" value="1"/>
</dbReference>
<dbReference type="AlphaFoldDB" id="A0A9Y3VVR3"/>
<feature type="chain" id="PRO_5041229552" evidence="3">
    <location>
        <begin position="24"/>
        <end position="216"/>
    </location>
</feature>
<protein>
    <submittedName>
        <fullName evidence="5">Uncharacterized protein LOC102205214</fullName>
    </submittedName>
</protein>
<name>A0A9Y3VVR3_9CICH</name>
<reference evidence="5" key="1">
    <citation type="submission" date="2025-08" db="UniProtKB">
        <authorList>
            <consortium name="RefSeq"/>
        </authorList>
    </citation>
    <scope>IDENTIFICATION</scope>
</reference>
<feature type="region of interest" description="Disordered" evidence="1">
    <location>
        <begin position="124"/>
        <end position="149"/>
    </location>
</feature>
<dbReference type="RefSeq" id="XP_005750203.1">
    <property type="nucleotide sequence ID" value="XM_005750146.2"/>
</dbReference>
<evidence type="ECO:0000313" key="5">
    <source>
        <dbReference type="RefSeq" id="XP_005750203.1"/>
    </source>
</evidence>
<keyword evidence="2" id="KW-1133">Transmembrane helix</keyword>
<dbReference type="GeneID" id="102205214"/>
<accession>A0A9Y3VVR3</accession>
<gene>
    <name evidence="5" type="primary">LOC102205214</name>
</gene>
<keyword evidence="4" id="KW-1185">Reference proteome</keyword>
<dbReference type="PANTHER" id="PTHR21063">
    <property type="entry name" value="LFA-3"/>
    <property type="match status" value="1"/>
</dbReference>
<feature type="compositionally biased region" description="Low complexity" evidence="1">
    <location>
        <begin position="124"/>
        <end position="138"/>
    </location>
</feature>
<dbReference type="Proteomes" id="UP000695023">
    <property type="component" value="Unplaced"/>
</dbReference>
<feature type="signal peptide" evidence="3">
    <location>
        <begin position="1"/>
        <end position="23"/>
    </location>
</feature>
<dbReference type="PANTHER" id="PTHR21063:SF4">
    <property type="entry name" value="CD48 ANTIGEN-RELATED"/>
    <property type="match status" value="1"/>
</dbReference>
<dbReference type="InterPro" id="IPR036179">
    <property type="entry name" value="Ig-like_dom_sf"/>
</dbReference>
<evidence type="ECO:0000256" key="1">
    <source>
        <dbReference type="SAM" id="MobiDB-lite"/>
    </source>
</evidence>
<evidence type="ECO:0000256" key="2">
    <source>
        <dbReference type="SAM" id="Phobius"/>
    </source>
</evidence>
<dbReference type="SUPFAM" id="SSF48726">
    <property type="entry name" value="Immunoglobulin"/>
    <property type="match status" value="1"/>
</dbReference>